<name>A0A0R1RQL7_9LACO</name>
<dbReference type="Gene3D" id="3.75.10.10">
    <property type="entry name" value="L-arginine/glycine Amidinotransferase, Chain A"/>
    <property type="match status" value="1"/>
</dbReference>
<dbReference type="SUPFAM" id="SSF55909">
    <property type="entry name" value="Pentein"/>
    <property type="match status" value="1"/>
</dbReference>
<dbReference type="GO" id="GO:0004668">
    <property type="term" value="F:protein-arginine deiminase activity"/>
    <property type="evidence" value="ECO:0007669"/>
    <property type="project" value="InterPro"/>
</dbReference>
<comment type="caution">
    <text evidence="2">The sequence shown here is derived from an EMBL/GenBank/DDBJ whole genome shotgun (WGS) entry which is preliminary data.</text>
</comment>
<dbReference type="Pfam" id="PF04371">
    <property type="entry name" value="PAD_porph"/>
    <property type="match status" value="1"/>
</dbReference>
<protein>
    <submittedName>
        <fullName evidence="2">Peptidyl-arginine deiminase</fullName>
    </submittedName>
</protein>
<dbReference type="OrthoDB" id="7871381at2"/>
<accession>A0A0R1RQL7</accession>
<dbReference type="PANTHER" id="PTHR31377">
    <property type="entry name" value="AGMATINE DEIMINASE-RELATED"/>
    <property type="match status" value="1"/>
</dbReference>
<gene>
    <name evidence="2" type="ORF">FC69_GL001527</name>
</gene>
<dbReference type="Proteomes" id="UP000051264">
    <property type="component" value="Unassembled WGS sequence"/>
</dbReference>
<evidence type="ECO:0000313" key="2">
    <source>
        <dbReference type="EMBL" id="KRL59568.1"/>
    </source>
</evidence>
<proteinExistence type="predicted"/>
<reference evidence="2 3" key="1">
    <citation type="journal article" date="2015" name="Genome Announc.">
        <title>Expanding the biotechnology potential of lactobacilli through comparative genomics of 213 strains and associated genera.</title>
        <authorList>
            <person name="Sun Z."/>
            <person name="Harris H.M."/>
            <person name="McCann A."/>
            <person name="Guo C."/>
            <person name="Argimon S."/>
            <person name="Zhang W."/>
            <person name="Yang X."/>
            <person name="Jeffery I.B."/>
            <person name="Cooney J.C."/>
            <person name="Kagawa T.F."/>
            <person name="Liu W."/>
            <person name="Song Y."/>
            <person name="Salvetti E."/>
            <person name="Wrobel A."/>
            <person name="Rasinkangas P."/>
            <person name="Parkhill J."/>
            <person name="Rea M.C."/>
            <person name="O'Sullivan O."/>
            <person name="Ritari J."/>
            <person name="Douillard F.P."/>
            <person name="Paul Ross R."/>
            <person name="Yang R."/>
            <person name="Briner A.E."/>
            <person name="Felis G.E."/>
            <person name="de Vos W.M."/>
            <person name="Barrangou R."/>
            <person name="Klaenhammer T.R."/>
            <person name="Caufield P.W."/>
            <person name="Cui Y."/>
            <person name="Zhang H."/>
            <person name="O'Toole P.W."/>
        </authorList>
    </citation>
    <scope>NUCLEOTIDE SEQUENCE [LARGE SCALE GENOMIC DNA]</scope>
    <source>
        <strain evidence="2 3">DSM 14340</strain>
    </source>
</reference>
<dbReference type="PANTHER" id="PTHR31377:SF0">
    <property type="entry name" value="AGMATINE DEIMINASE-RELATED"/>
    <property type="match status" value="1"/>
</dbReference>
<sequence length="307" mass="34301">MFRKLSLLLFAGSLATTIPQCTHPQGQLFTGRPRLSDHYYWPFKKDIRQFERATTSIPIPYGDVWIKDVAPVVTSRLVKFRYSPDYLPKKQSAALESAFSDWLDQQHFNYLKSAIILDGGNCIYNGRDTVIITTRVLQDNPAYSRSALIQTLKSQLQVTHVILIAPEPGDVLGHADGQVHFLSPDCLLLGDFSGHQKIKQQLQRALPQTTIIDLPSSYQAAGQYDSEIPSAKGLYINMTETTSTVYVPQYGLKMDQAIIKLVQQHTSKKVQAVDVAHLSTLGGSVNCLTWYCPNNLLPAQLKKHANS</sequence>
<dbReference type="eggNOG" id="COG2957">
    <property type="taxonomic scope" value="Bacteria"/>
</dbReference>
<evidence type="ECO:0000313" key="3">
    <source>
        <dbReference type="Proteomes" id="UP000051264"/>
    </source>
</evidence>
<dbReference type="STRING" id="1423747.FC69_GL001527"/>
<dbReference type="PATRIC" id="fig|1423747.3.peg.1555"/>
<organism evidence="2 3">
    <name type="scientific">Latilactobacillus fuchuensis DSM 14340 = JCM 11249</name>
    <dbReference type="NCBI Taxonomy" id="1423747"/>
    <lineage>
        <taxon>Bacteria</taxon>
        <taxon>Bacillati</taxon>
        <taxon>Bacillota</taxon>
        <taxon>Bacilli</taxon>
        <taxon>Lactobacillales</taxon>
        <taxon>Lactobacillaceae</taxon>
        <taxon>Latilactobacillus</taxon>
    </lineage>
</organism>
<dbReference type="EMBL" id="AZEX01000044">
    <property type="protein sequence ID" value="KRL59568.1"/>
    <property type="molecule type" value="Genomic_DNA"/>
</dbReference>
<dbReference type="RefSeq" id="WP_025083990.1">
    <property type="nucleotide sequence ID" value="NZ_AZEX01000044.1"/>
</dbReference>
<dbReference type="AlphaFoldDB" id="A0A0R1RQL7"/>
<keyword evidence="1" id="KW-0378">Hydrolase</keyword>
<dbReference type="GO" id="GO:0009446">
    <property type="term" value="P:putrescine biosynthetic process"/>
    <property type="evidence" value="ECO:0007669"/>
    <property type="project" value="InterPro"/>
</dbReference>
<dbReference type="InterPro" id="IPR007466">
    <property type="entry name" value="Peptidyl-Arg-deiminase_porph"/>
</dbReference>
<evidence type="ECO:0000256" key="1">
    <source>
        <dbReference type="ARBA" id="ARBA00022801"/>
    </source>
</evidence>